<evidence type="ECO:0000256" key="2">
    <source>
        <dbReference type="ARBA" id="ARBA00023239"/>
    </source>
</evidence>
<dbReference type="KEGG" id="cwo:Cwoe_2942"/>
<comment type="similarity">
    <text evidence="1 3">Belongs to the DapA family.</text>
</comment>
<evidence type="ECO:0000256" key="4">
    <source>
        <dbReference type="PIRSR" id="PIRSR001365-1"/>
    </source>
</evidence>
<evidence type="ECO:0000313" key="6">
    <source>
        <dbReference type="EMBL" id="ADB51361.1"/>
    </source>
</evidence>
<dbReference type="InterPro" id="IPR002220">
    <property type="entry name" value="DapA-like"/>
</dbReference>
<sequence length="308" mass="32688">MKIEGILPVIPTPFDDGGAFDAGSFQRLLDHMLPHVDGYTLLGSTGEAPSMTTAERLEIAAAALAMTPEDKRVVVGVTHTSLADSVAIARHAAEHGAAGVLLAAPYYFPNTPGGLGDHLAELAAETDVELVFYDNPAPTATNVTADQIVEYAARIDRLNTVKLTDHALDKVAAWQAAGLRVHGGDDPILFRYLDAGVDGVMMIVPALFPEAFAETWRRHRAGDAEGALDVFSAEVLPFSHVFGIGDEIVTTKALLAEIGVFASDRVRLPLAPVDTRRRELLAQAHRICRARTDARLSGAVAANAGARG</sequence>
<name>D3FBU6_CONWI</name>
<feature type="binding site" evidence="5">
    <location>
        <position position="201"/>
    </location>
    <ligand>
        <name>pyruvate</name>
        <dbReference type="ChEBI" id="CHEBI:15361"/>
    </ligand>
</feature>
<dbReference type="RefSeq" id="WP_012934412.1">
    <property type="nucleotide sequence ID" value="NC_013739.1"/>
</dbReference>
<evidence type="ECO:0000256" key="1">
    <source>
        <dbReference type="ARBA" id="ARBA00007592"/>
    </source>
</evidence>
<dbReference type="Pfam" id="PF00701">
    <property type="entry name" value="DHDPS"/>
    <property type="match status" value="1"/>
</dbReference>
<dbReference type="GO" id="GO:0008840">
    <property type="term" value="F:4-hydroxy-tetrahydrodipicolinate synthase activity"/>
    <property type="evidence" value="ECO:0007669"/>
    <property type="project" value="TreeGrafter"/>
</dbReference>
<dbReference type="OrthoDB" id="9778880at2"/>
<protein>
    <submittedName>
        <fullName evidence="6">Dihydrodipicolinate synthetase</fullName>
    </submittedName>
</protein>
<keyword evidence="7" id="KW-1185">Reference proteome</keyword>
<reference evidence="6 7" key="1">
    <citation type="journal article" date="2010" name="Stand. Genomic Sci.">
        <title>Complete genome sequence of Conexibacter woesei type strain (ID131577).</title>
        <authorList>
            <person name="Pukall R."/>
            <person name="Lapidus A."/>
            <person name="Glavina Del Rio T."/>
            <person name="Copeland A."/>
            <person name="Tice H."/>
            <person name="Cheng J.-F."/>
            <person name="Lucas S."/>
            <person name="Chen F."/>
            <person name="Nolan M."/>
            <person name="Bruce D."/>
            <person name="Goodwin L."/>
            <person name="Pitluck S."/>
            <person name="Mavromatis K."/>
            <person name="Ivanova N."/>
            <person name="Ovchinnikova G."/>
            <person name="Pati A."/>
            <person name="Chen A."/>
            <person name="Palaniappan K."/>
            <person name="Land M."/>
            <person name="Hauser L."/>
            <person name="Chang Y.-J."/>
            <person name="Jeffries C.D."/>
            <person name="Chain P."/>
            <person name="Meincke L."/>
            <person name="Sims D."/>
            <person name="Brettin T."/>
            <person name="Detter J.C."/>
            <person name="Rohde M."/>
            <person name="Goeker M."/>
            <person name="Bristow J."/>
            <person name="Eisen J.A."/>
            <person name="Markowitz V."/>
            <person name="Kyrpides N.C."/>
            <person name="Klenk H.-P."/>
            <person name="Hugenholtz P."/>
        </authorList>
    </citation>
    <scope>NUCLEOTIDE SEQUENCE [LARGE SCALE GENOMIC DNA]</scope>
    <source>
        <strain evidence="7">DSM 14684 / CIP 108061 / JCM 11494 / NBRC 100937 / ID131577</strain>
    </source>
</reference>
<dbReference type="CDD" id="cd00408">
    <property type="entry name" value="DHDPS-like"/>
    <property type="match status" value="1"/>
</dbReference>
<dbReference type="AlphaFoldDB" id="D3FBU6"/>
<dbReference type="PANTHER" id="PTHR12128:SF66">
    <property type="entry name" value="4-HYDROXY-2-OXOGLUTARATE ALDOLASE, MITOCHONDRIAL"/>
    <property type="match status" value="1"/>
</dbReference>
<feature type="binding site" evidence="5">
    <location>
        <position position="45"/>
    </location>
    <ligand>
        <name>pyruvate</name>
        <dbReference type="ChEBI" id="CHEBI:15361"/>
    </ligand>
</feature>
<accession>D3FBU6</accession>
<dbReference type="InterPro" id="IPR013785">
    <property type="entry name" value="Aldolase_TIM"/>
</dbReference>
<organism evidence="6 7">
    <name type="scientific">Conexibacter woesei (strain DSM 14684 / CCUG 47730 / CIP 108061 / JCM 11494 / NBRC 100937 / ID131577)</name>
    <dbReference type="NCBI Taxonomy" id="469383"/>
    <lineage>
        <taxon>Bacteria</taxon>
        <taxon>Bacillati</taxon>
        <taxon>Actinomycetota</taxon>
        <taxon>Thermoleophilia</taxon>
        <taxon>Solirubrobacterales</taxon>
        <taxon>Conexibacteraceae</taxon>
        <taxon>Conexibacter</taxon>
    </lineage>
</organism>
<evidence type="ECO:0000256" key="3">
    <source>
        <dbReference type="PIRNR" id="PIRNR001365"/>
    </source>
</evidence>
<proteinExistence type="inferred from homology"/>
<dbReference type="Gene3D" id="3.20.20.70">
    <property type="entry name" value="Aldolase class I"/>
    <property type="match status" value="1"/>
</dbReference>
<evidence type="ECO:0000313" key="7">
    <source>
        <dbReference type="Proteomes" id="UP000008229"/>
    </source>
</evidence>
<dbReference type="STRING" id="469383.Cwoe_2942"/>
<dbReference type="SUPFAM" id="SSF51569">
    <property type="entry name" value="Aldolase"/>
    <property type="match status" value="1"/>
</dbReference>
<dbReference type="PIRSF" id="PIRSF001365">
    <property type="entry name" value="DHDPS"/>
    <property type="match status" value="1"/>
</dbReference>
<gene>
    <name evidence="6" type="ordered locus">Cwoe_2942</name>
</gene>
<reference evidence="7" key="2">
    <citation type="submission" date="2010-01" db="EMBL/GenBank/DDBJ databases">
        <title>The complete genome of Conexibacter woesei DSM 14684.</title>
        <authorList>
            <consortium name="US DOE Joint Genome Institute (JGI-PGF)"/>
            <person name="Lucas S."/>
            <person name="Copeland A."/>
            <person name="Lapidus A."/>
            <person name="Glavina del Rio T."/>
            <person name="Dalin E."/>
            <person name="Tice H."/>
            <person name="Bruce D."/>
            <person name="Goodwin L."/>
            <person name="Pitluck S."/>
            <person name="Kyrpides N."/>
            <person name="Mavromatis K."/>
            <person name="Ivanova N."/>
            <person name="Mikhailova N."/>
            <person name="Chertkov O."/>
            <person name="Brettin T."/>
            <person name="Detter J.C."/>
            <person name="Han C."/>
            <person name="Larimer F."/>
            <person name="Land M."/>
            <person name="Hauser L."/>
            <person name="Markowitz V."/>
            <person name="Cheng J.-F."/>
            <person name="Hugenholtz P."/>
            <person name="Woyke T."/>
            <person name="Wu D."/>
            <person name="Pukall R."/>
            <person name="Steenblock K."/>
            <person name="Schneider S."/>
            <person name="Klenk H.-P."/>
            <person name="Eisen J.A."/>
        </authorList>
    </citation>
    <scope>NUCLEOTIDE SEQUENCE [LARGE SCALE GENOMIC DNA]</scope>
    <source>
        <strain evidence="7">DSM 14684 / CIP 108061 / JCM 11494 / NBRC 100937 / ID131577</strain>
    </source>
</reference>
<dbReference type="Proteomes" id="UP000008229">
    <property type="component" value="Chromosome"/>
</dbReference>
<dbReference type="PANTHER" id="PTHR12128">
    <property type="entry name" value="DIHYDRODIPICOLINATE SYNTHASE"/>
    <property type="match status" value="1"/>
</dbReference>
<dbReference type="EMBL" id="CP001854">
    <property type="protein sequence ID" value="ADB51361.1"/>
    <property type="molecule type" value="Genomic_DNA"/>
</dbReference>
<dbReference type="PRINTS" id="PR00146">
    <property type="entry name" value="DHPICSNTHASE"/>
</dbReference>
<keyword evidence="2 3" id="KW-0456">Lyase</keyword>
<feature type="active site" description="Schiff-base intermediate with substrate" evidence="4">
    <location>
        <position position="162"/>
    </location>
</feature>
<dbReference type="GO" id="GO:0005829">
    <property type="term" value="C:cytosol"/>
    <property type="evidence" value="ECO:0007669"/>
    <property type="project" value="TreeGrafter"/>
</dbReference>
<dbReference type="eggNOG" id="COG0329">
    <property type="taxonomic scope" value="Bacteria"/>
</dbReference>
<dbReference type="SMART" id="SM01130">
    <property type="entry name" value="DHDPS"/>
    <property type="match status" value="1"/>
</dbReference>
<dbReference type="HOGENOM" id="CLU_049343_7_0_11"/>
<feature type="active site" description="Proton donor/acceptor" evidence="4">
    <location>
        <position position="133"/>
    </location>
</feature>
<evidence type="ECO:0000256" key="5">
    <source>
        <dbReference type="PIRSR" id="PIRSR001365-2"/>
    </source>
</evidence>